<name>A0AAW1Q4C9_9CHLO</name>
<dbReference type="GO" id="GO:0005634">
    <property type="term" value="C:nucleus"/>
    <property type="evidence" value="ECO:0007669"/>
    <property type="project" value="UniProtKB-SubCell"/>
</dbReference>
<reference evidence="8 9" key="1">
    <citation type="journal article" date="2024" name="Nat. Commun.">
        <title>Phylogenomics reveals the evolutionary origins of lichenization in chlorophyte algae.</title>
        <authorList>
            <person name="Puginier C."/>
            <person name="Libourel C."/>
            <person name="Otte J."/>
            <person name="Skaloud P."/>
            <person name="Haon M."/>
            <person name="Grisel S."/>
            <person name="Petersen M."/>
            <person name="Berrin J.G."/>
            <person name="Delaux P.M."/>
            <person name="Dal Grande F."/>
            <person name="Keller J."/>
        </authorList>
    </citation>
    <scope>NUCLEOTIDE SEQUENCE [LARGE SCALE GENOMIC DNA]</scope>
    <source>
        <strain evidence="8 9">SAG 2043</strain>
    </source>
</reference>
<organism evidence="8 9">
    <name type="scientific">[Myrmecia] bisecta</name>
    <dbReference type="NCBI Taxonomy" id="41462"/>
    <lineage>
        <taxon>Eukaryota</taxon>
        <taxon>Viridiplantae</taxon>
        <taxon>Chlorophyta</taxon>
        <taxon>core chlorophytes</taxon>
        <taxon>Trebouxiophyceae</taxon>
        <taxon>Trebouxiales</taxon>
        <taxon>Trebouxiaceae</taxon>
        <taxon>Myrmecia</taxon>
    </lineage>
</organism>
<dbReference type="GO" id="GO:0003700">
    <property type="term" value="F:DNA-binding transcription factor activity"/>
    <property type="evidence" value="ECO:0007669"/>
    <property type="project" value="InterPro"/>
</dbReference>
<feature type="compositionally biased region" description="Low complexity" evidence="6">
    <location>
        <begin position="766"/>
        <end position="795"/>
    </location>
</feature>
<feature type="compositionally biased region" description="Low complexity" evidence="6">
    <location>
        <begin position="402"/>
        <end position="418"/>
    </location>
</feature>
<evidence type="ECO:0000313" key="8">
    <source>
        <dbReference type="EMBL" id="KAK9816834.1"/>
    </source>
</evidence>
<dbReference type="AlphaFoldDB" id="A0AAW1Q4C9"/>
<dbReference type="InterPro" id="IPR001471">
    <property type="entry name" value="AP2/ERF_dom"/>
</dbReference>
<evidence type="ECO:0000256" key="6">
    <source>
        <dbReference type="SAM" id="MobiDB-lite"/>
    </source>
</evidence>
<dbReference type="InterPro" id="IPR036955">
    <property type="entry name" value="AP2/ERF_dom_sf"/>
</dbReference>
<dbReference type="SMART" id="SM00380">
    <property type="entry name" value="AP2"/>
    <property type="match status" value="3"/>
</dbReference>
<dbReference type="Proteomes" id="UP001489004">
    <property type="component" value="Unassembled WGS sequence"/>
</dbReference>
<evidence type="ECO:0000256" key="5">
    <source>
        <dbReference type="ARBA" id="ARBA00023242"/>
    </source>
</evidence>
<accession>A0AAW1Q4C9</accession>
<evidence type="ECO:0000256" key="1">
    <source>
        <dbReference type="ARBA" id="ARBA00004123"/>
    </source>
</evidence>
<dbReference type="SUPFAM" id="SSF54171">
    <property type="entry name" value="DNA-binding domain"/>
    <property type="match status" value="3"/>
</dbReference>
<evidence type="ECO:0000256" key="3">
    <source>
        <dbReference type="ARBA" id="ARBA00023125"/>
    </source>
</evidence>
<evidence type="ECO:0000313" key="9">
    <source>
        <dbReference type="Proteomes" id="UP001489004"/>
    </source>
</evidence>
<comment type="subcellular location">
    <subcellularLocation>
        <location evidence="1">Nucleus</location>
    </subcellularLocation>
</comment>
<feature type="compositionally biased region" description="Basic residues" evidence="6">
    <location>
        <begin position="444"/>
        <end position="453"/>
    </location>
</feature>
<gene>
    <name evidence="8" type="ORF">WJX72_005692</name>
</gene>
<keyword evidence="9" id="KW-1185">Reference proteome</keyword>
<keyword evidence="4" id="KW-0804">Transcription</keyword>
<evidence type="ECO:0000259" key="7">
    <source>
        <dbReference type="PROSITE" id="PS51032"/>
    </source>
</evidence>
<evidence type="ECO:0000256" key="4">
    <source>
        <dbReference type="ARBA" id="ARBA00023163"/>
    </source>
</evidence>
<dbReference type="PANTHER" id="PTHR32467:SF90">
    <property type="entry name" value="AP2-LIKE ETHYLENE-RESPONSIVE TRANSCRIPTION FACTOR AIL1"/>
    <property type="match status" value="1"/>
</dbReference>
<dbReference type="InterPro" id="IPR016177">
    <property type="entry name" value="DNA-bd_dom_sf"/>
</dbReference>
<feature type="region of interest" description="Disordered" evidence="6">
    <location>
        <begin position="676"/>
        <end position="696"/>
    </location>
</feature>
<feature type="compositionally biased region" description="Polar residues" evidence="6">
    <location>
        <begin position="365"/>
        <end position="399"/>
    </location>
</feature>
<dbReference type="EMBL" id="JALJOR010000005">
    <property type="protein sequence ID" value="KAK9816834.1"/>
    <property type="molecule type" value="Genomic_DNA"/>
</dbReference>
<feature type="compositionally biased region" description="Low complexity" evidence="6">
    <location>
        <begin position="461"/>
        <end position="476"/>
    </location>
</feature>
<dbReference type="Gene3D" id="3.30.730.10">
    <property type="entry name" value="AP2/ERF domain"/>
    <property type="match status" value="3"/>
</dbReference>
<dbReference type="Pfam" id="PF00847">
    <property type="entry name" value="AP2"/>
    <property type="match status" value="1"/>
</dbReference>
<comment type="caution">
    <text evidence="8">The sequence shown here is derived from an EMBL/GenBank/DDBJ whole genome shotgun (WGS) entry which is preliminary data.</text>
</comment>
<sequence>MVLGILQYTLVFHTAAQTSIINAGLGPGSSRRSHGGGDGGAVEFRLGTGGVNKSRYRGVSYDKKKRKWRVQIKVATLGKSGVSVGYYDTEQAAAKAYDRAAIGLLGRDNLSITTNFPLSDYDDESVPQLIGKTREEVKATLKSERAKHAQVPRRRFTSRQRTSKFMGVGSSNRKNQWQARILVHGKVTHLGYYETEEEAARVYDRVSISLHGELAQTNFPPESYADDGACDEFSGLGREELQRALGVKPMDKSSRYRGVSKKKGKWEAKVMVNRKWAYRELFDSEEEAARAYDQAVWRLKPKEAKSYVNFKDKPNGRQRRSERAQSSRTTSSSDVHSSPSSSRSLPPLAPTSAAQLQASDLGPGSASTSLPHNLRRSTLQKLQQASKPISRASSASHLTTLGAGAEAQQAQRAEQGFGSFSDQGLDIFGDGPPTSSSYMGQPPKHPHGTRRMSRVMSEPDMQPALSGSSASSLQLGSSSPMLQFGYQSSLPQVSKGMFYQGGYKPMTSLPGGLRHSASYSELSSGGFMPSTLPMTSFPRRDAMQTGRGSNMMVRVGSETHFITESSMQSPRVGGMPRVATEPQFAHAMLQRPPALQRLTSESIMGQSGSDLLAWSPSRELPMRQGDLSDMQVDAPGNMFQFSSPSANGFDMPGSMAGNMLRSASAAHLSTSGWVPTGHHHSLASPGPSHSMGRSASTSNLLAMQGSNFGSLRSVLTCHQTTSPHRSPDGHGASDQQLSDDSNVRSLSAGTQRSPDGRALSHSLSPQHAQQLSSQRAQQPGQQRHQAGSSPADLLGDLSSSHLLHATELHSYNLPLQIVQIGGEELHSMFDHSADSDNEFLLESEILSPPHAA</sequence>
<feature type="compositionally biased region" description="Polar residues" evidence="6">
    <location>
        <begin position="733"/>
        <end position="753"/>
    </location>
</feature>
<keyword evidence="5" id="KW-0539">Nucleus</keyword>
<feature type="domain" description="AP2/ERF" evidence="7">
    <location>
        <begin position="255"/>
        <end position="311"/>
    </location>
</feature>
<evidence type="ECO:0000256" key="2">
    <source>
        <dbReference type="ARBA" id="ARBA00023015"/>
    </source>
</evidence>
<protein>
    <recommendedName>
        <fullName evidence="7">AP2/ERF domain-containing protein</fullName>
    </recommendedName>
</protein>
<feature type="region of interest" description="Disordered" evidence="6">
    <location>
        <begin position="308"/>
        <end position="476"/>
    </location>
</feature>
<feature type="domain" description="AP2/ERF" evidence="7">
    <location>
        <begin position="164"/>
        <end position="220"/>
    </location>
</feature>
<feature type="region of interest" description="Disordered" evidence="6">
    <location>
        <begin position="718"/>
        <end position="795"/>
    </location>
</feature>
<feature type="compositionally biased region" description="Basic and acidic residues" evidence="6">
    <location>
        <begin position="308"/>
        <end position="325"/>
    </location>
</feature>
<proteinExistence type="predicted"/>
<keyword evidence="3" id="KW-0238">DNA-binding</keyword>
<dbReference type="GO" id="GO:0003677">
    <property type="term" value="F:DNA binding"/>
    <property type="evidence" value="ECO:0007669"/>
    <property type="project" value="UniProtKB-KW"/>
</dbReference>
<feature type="compositionally biased region" description="Low complexity" evidence="6">
    <location>
        <begin position="326"/>
        <end position="359"/>
    </location>
</feature>
<keyword evidence="2" id="KW-0805">Transcription regulation</keyword>
<dbReference type="PANTHER" id="PTHR32467">
    <property type="entry name" value="AP2-LIKE ETHYLENE-RESPONSIVE TRANSCRIPTION FACTOR"/>
    <property type="match status" value="1"/>
</dbReference>
<dbReference type="PROSITE" id="PS51032">
    <property type="entry name" value="AP2_ERF"/>
    <property type="match status" value="3"/>
</dbReference>
<feature type="domain" description="AP2/ERF" evidence="7">
    <location>
        <begin position="55"/>
        <end position="117"/>
    </location>
</feature>